<dbReference type="FunFam" id="3.40.190.90:FF:000001">
    <property type="entry name" value="Fructose-1,6-bisphosphatase"/>
    <property type="match status" value="1"/>
</dbReference>
<dbReference type="CDD" id="cd01516">
    <property type="entry name" value="FBPase_glpX"/>
    <property type="match status" value="1"/>
</dbReference>
<evidence type="ECO:0000256" key="2">
    <source>
        <dbReference type="ARBA" id="ARBA00008989"/>
    </source>
</evidence>
<evidence type="ECO:0000256" key="1">
    <source>
        <dbReference type="ARBA" id="ARBA00001273"/>
    </source>
</evidence>
<keyword evidence="12" id="KW-1185">Reference proteome</keyword>
<gene>
    <name evidence="11" type="primary">glpX</name>
    <name evidence="11" type="ORF">EEX84_05175</name>
</gene>
<comment type="caution">
    <text evidence="11">The sequence shown here is derived from an EMBL/GenBank/DDBJ whole genome shotgun (WGS) entry which is preliminary data.</text>
</comment>
<evidence type="ECO:0000256" key="8">
    <source>
        <dbReference type="PIRNR" id="PIRNR004532"/>
    </source>
</evidence>
<feature type="binding site" evidence="10">
    <location>
        <position position="119"/>
    </location>
    <ligand>
        <name>substrate</name>
    </ligand>
</feature>
<dbReference type="EMBL" id="RIAX01000003">
    <property type="protein sequence ID" value="RNF40031.1"/>
    <property type="molecule type" value="Genomic_DNA"/>
</dbReference>
<evidence type="ECO:0000256" key="10">
    <source>
        <dbReference type="PIRSR" id="PIRSR004532-2"/>
    </source>
</evidence>
<evidence type="ECO:0000256" key="7">
    <source>
        <dbReference type="ARBA" id="ARBA00024331"/>
    </source>
</evidence>
<comment type="similarity">
    <text evidence="2 8">Belongs to the FBPase class 2 family.</text>
</comment>
<comment type="pathway">
    <text evidence="7">Carbohydrate biosynthesis.</text>
</comment>
<feature type="binding site" evidence="10">
    <location>
        <begin position="88"/>
        <end position="90"/>
    </location>
    <ligand>
        <name>substrate</name>
    </ligand>
</feature>
<protein>
    <recommendedName>
        <fullName evidence="8">Fructose-1,6-bisphosphatase</fullName>
    </recommendedName>
</protein>
<dbReference type="RefSeq" id="WP_123164539.1">
    <property type="nucleotide sequence ID" value="NZ_RIAX01000003.1"/>
</dbReference>
<comment type="catalytic activity">
    <reaction evidence="1">
        <text>beta-D-fructose 1,6-bisphosphate + H2O = beta-D-fructose 6-phosphate + phosphate</text>
        <dbReference type="Rhea" id="RHEA:11064"/>
        <dbReference type="ChEBI" id="CHEBI:15377"/>
        <dbReference type="ChEBI" id="CHEBI:32966"/>
        <dbReference type="ChEBI" id="CHEBI:43474"/>
        <dbReference type="ChEBI" id="CHEBI:57634"/>
        <dbReference type="EC" id="3.1.3.11"/>
    </reaction>
</comment>
<dbReference type="OrthoDB" id="9779353at2"/>
<dbReference type="SUPFAM" id="SSF56655">
    <property type="entry name" value="Carbohydrate phosphatase"/>
    <property type="match status" value="1"/>
</dbReference>
<keyword evidence="6 8" id="KW-0119">Carbohydrate metabolism</keyword>
<accession>A0A3M8P9C5</accession>
<proteinExistence type="inferred from homology"/>
<dbReference type="GO" id="GO:0046872">
    <property type="term" value="F:metal ion binding"/>
    <property type="evidence" value="ECO:0007669"/>
    <property type="project" value="UniProtKB-KW"/>
</dbReference>
<comment type="cofactor">
    <cofactor evidence="9">
        <name>Mn(2+)</name>
        <dbReference type="ChEBI" id="CHEBI:29035"/>
    </cofactor>
</comment>
<evidence type="ECO:0000256" key="3">
    <source>
        <dbReference type="ARBA" id="ARBA00022723"/>
    </source>
</evidence>
<feature type="binding site" evidence="9">
    <location>
        <position position="57"/>
    </location>
    <ligand>
        <name>Mn(2+)</name>
        <dbReference type="ChEBI" id="CHEBI:29035"/>
        <label>1</label>
    </ligand>
</feature>
<evidence type="ECO:0000313" key="12">
    <source>
        <dbReference type="Proteomes" id="UP000275473"/>
    </source>
</evidence>
<dbReference type="Pfam" id="PF03320">
    <property type="entry name" value="FBPase_glpX"/>
    <property type="match status" value="1"/>
</dbReference>
<dbReference type="AlphaFoldDB" id="A0A3M8P9C5"/>
<evidence type="ECO:0000313" key="11">
    <source>
        <dbReference type="EMBL" id="RNF40031.1"/>
    </source>
</evidence>
<dbReference type="GO" id="GO:0006071">
    <property type="term" value="P:glycerol metabolic process"/>
    <property type="evidence" value="ECO:0007669"/>
    <property type="project" value="InterPro"/>
</dbReference>
<dbReference type="GO" id="GO:0005829">
    <property type="term" value="C:cytosol"/>
    <property type="evidence" value="ECO:0007669"/>
    <property type="project" value="TreeGrafter"/>
</dbReference>
<keyword evidence="4 11" id="KW-0378">Hydrolase</keyword>
<evidence type="ECO:0000256" key="5">
    <source>
        <dbReference type="ARBA" id="ARBA00023211"/>
    </source>
</evidence>
<feature type="binding site" evidence="10">
    <location>
        <begin position="186"/>
        <end position="188"/>
    </location>
    <ligand>
        <name>substrate</name>
    </ligand>
</feature>
<feature type="binding site" evidence="9">
    <location>
        <position position="88"/>
    </location>
    <ligand>
        <name>Mn(2+)</name>
        <dbReference type="ChEBI" id="CHEBI:29035"/>
        <label>2</label>
    </ligand>
</feature>
<dbReference type="GO" id="GO:0006094">
    <property type="term" value="P:gluconeogenesis"/>
    <property type="evidence" value="ECO:0007669"/>
    <property type="project" value="InterPro"/>
</dbReference>
<dbReference type="PIRSF" id="PIRSF004532">
    <property type="entry name" value="GlpX"/>
    <property type="match status" value="1"/>
</dbReference>
<evidence type="ECO:0000256" key="6">
    <source>
        <dbReference type="ARBA" id="ARBA00023277"/>
    </source>
</evidence>
<dbReference type="GO" id="GO:0042132">
    <property type="term" value="F:fructose 1,6-bisphosphate 1-phosphatase activity"/>
    <property type="evidence" value="ECO:0007669"/>
    <property type="project" value="UniProtKB-EC"/>
</dbReference>
<dbReference type="Gene3D" id="3.30.540.10">
    <property type="entry name" value="Fructose-1,6-Bisphosphatase, subunit A, domain 1"/>
    <property type="match status" value="1"/>
</dbReference>
<sequence length="321" mass="34056">MERSLSMELVRVTEAAAIASSKWMGRGLKNEADDAATTAMRTVFDTIPMQGVVVIGEGEMDEAPMLYIGEELGTGHGPAVDVAVDPLEGTNIVAAGGWNALAVLAIADRGNLLNAPDMYMEKIAVGPESVGKIDINAPIIDNLRAVAKAKNKDIEDVVATILDRERHQDIIRQIREAGARIKLINDGDVAGAINTAFDKTGVDILFGSGGAPEGVIAAVGLKCLGGELQGKLLPQNDEEAQRCKDMGLDVNQVLMMDDLVKGDDAIFAATGVTDGELLRGVQLKGSFAESHTLVMRAKSGTVRFVEGRHSLKKKPNLVMND</sequence>
<name>A0A3M8P9C5_9BACL</name>
<dbReference type="PANTHER" id="PTHR30447">
    <property type="entry name" value="FRUCTOSE-1,6-BISPHOSPHATASE CLASS 2"/>
    <property type="match status" value="1"/>
</dbReference>
<organism evidence="11 12">
    <name type="scientific">Planococcus salinus</name>
    <dbReference type="NCBI Taxonomy" id="1848460"/>
    <lineage>
        <taxon>Bacteria</taxon>
        <taxon>Bacillati</taxon>
        <taxon>Bacillota</taxon>
        <taxon>Bacilli</taxon>
        <taxon>Bacillales</taxon>
        <taxon>Caryophanaceae</taxon>
        <taxon>Planococcus</taxon>
    </lineage>
</organism>
<dbReference type="Proteomes" id="UP000275473">
    <property type="component" value="Unassembled WGS sequence"/>
</dbReference>
<dbReference type="GO" id="GO:0030388">
    <property type="term" value="P:fructose 1,6-bisphosphate metabolic process"/>
    <property type="evidence" value="ECO:0007669"/>
    <property type="project" value="TreeGrafter"/>
</dbReference>
<feature type="binding site" evidence="10">
    <location>
        <position position="210"/>
    </location>
    <ligand>
        <name>substrate</name>
    </ligand>
</feature>
<dbReference type="PANTHER" id="PTHR30447:SF0">
    <property type="entry name" value="FRUCTOSE-1,6-BISPHOSPHATASE 1 CLASS 2-RELATED"/>
    <property type="match status" value="1"/>
</dbReference>
<keyword evidence="5 9" id="KW-0464">Manganese</keyword>
<reference evidence="11 12" key="1">
    <citation type="journal article" date="2018" name="Int. J. Syst. Evol. Microbiol.">
        <title>Planococcus salinus sp. nov., a moderately halophilic bacterium isolated from a saline-alkali soil.</title>
        <authorList>
            <person name="Gan L."/>
        </authorList>
    </citation>
    <scope>NUCLEOTIDE SEQUENCE [LARGE SCALE GENOMIC DNA]</scope>
    <source>
        <strain evidence="11 12">LCB217</strain>
    </source>
</reference>
<keyword evidence="3 9" id="KW-0479">Metal-binding</keyword>
<dbReference type="Gene3D" id="3.40.190.90">
    <property type="match status" value="1"/>
</dbReference>
<evidence type="ECO:0000256" key="9">
    <source>
        <dbReference type="PIRSR" id="PIRSR004532-1"/>
    </source>
</evidence>
<evidence type="ECO:0000256" key="4">
    <source>
        <dbReference type="ARBA" id="ARBA00022801"/>
    </source>
</evidence>
<feature type="binding site" evidence="10">
    <location>
        <begin position="164"/>
        <end position="166"/>
    </location>
    <ligand>
        <name>substrate</name>
    </ligand>
</feature>
<feature type="binding site" evidence="9">
    <location>
        <position position="213"/>
    </location>
    <ligand>
        <name>Mn(2+)</name>
        <dbReference type="ChEBI" id="CHEBI:29035"/>
        <label>2</label>
    </ligand>
</feature>
<feature type="binding site" evidence="9">
    <location>
        <position position="85"/>
    </location>
    <ligand>
        <name>Mn(2+)</name>
        <dbReference type="ChEBI" id="CHEBI:29035"/>
        <label>2</label>
    </ligand>
</feature>
<dbReference type="NCBIfam" id="TIGR00330">
    <property type="entry name" value="glpX"/>
    <property type="match status" value="1"/>
</dbReference>
<dbReference type="InterPro" id="IPR004464">
    <property type="entry name" value="FBPase_class-2/SBPase"/>
</dbReference>
<feature type="binding site" evidence="9">
    <location>
        <position position="33"/>
    </location>
    <ligand>
        <name>Mn(2+)</name>
        <dbReference type="ChEBI" id="CHEBI:29035"/>
        <label>1</label>
    </ligand>
</feature>